<dbReference type="AlphaFoldDB" id="H1PYQ1"/>
<reference evidence="1 2" key="1">
    <citation type="submission" date="2012-07" db="EMBL/GenBank/DDBJ databases">
        <title>The Genome Sequence of Fusobacterium ulcerans 12_1B.</title>
        <authorList>
            <consortium name="The Broad Institute Genome Sequencing Platform"/>
            <person name="Earl A."/>
            <person name="Ward D."/>
            <person name="Feldgarden M."/>
            <person name="Gevers D."/>
            <person name="Strauss J."/>
            <person name="Ambrose C.E."/>
            <person name="Allen-Vercoe E."/>
            <person name="Walker B."/>
            <person name="Young S.K."/>
            <person name="Zeng Q."/>
            <person name="Gargeya S."/>
            <person name="Fitzgerald M."/>
            <person name="Haas B."/>
            <person name="Abouelleil A."/>
            <person name="Alvarado L."/>
            <person name="Arachchi H.M."/>
            <person name="Berlin A.M."/>
            <person name="Chapman S.B."/>
            <person name="Goldberg J."/>
            <person name="Griggs A."/>
            <person name="Gujja S."/>
            <person name="Hansen M."/>
            <person name="Howarth C."/>
            <person name="Imamovic A."/>
            <person name="Larimer J."/>
            <person name="McCowen C."/>
            <person name="Montmayeur A."/>
            <person name="Murphy C."/>
            <person name="Neiman D."/>
            <person name="Pearson M."/>
            <person name="Priest M."/>
            <person name="Roberts A."/>
            <person name="Saif S."/>
            <person name="Shea T."/>
            <person name="Sisk P."/>
            <person name="Sykes S."/>
            <person name="Wortman J."/>
            <person name="Nusbaum C."/>
            <person name="Birren B."/>
        </authorList>
    </citation>
    <scope>NUCLEOTIDE SEQUENCE [LARGE SCALE GENOMIC DNA]</scope>
    <source>
        <strain evidence="1 2">12_1B</strain>
    </source>
</reference>
<accession>H1PYQ1</accession>
<proteinExistence type="predicted"/>
<dbReference type="Proteomes" id="UP000003233">
    <property type="component" value="Unassembled WGS sequence"/>
</dbReference>
<dbReference type="RefSeq" id="WP_008699519.1">
    <property type="nucleotide sequence ID" value="NZ_KE161012.1"/>
</dbReference>
<sequence length="64" mass="7589">MNKEVDSYYSSLTDIERFILSIDTAVEFFEEIGVDPKEATSLHKKIFDSCQEVYLKEYIRKYIV</sequence>
<gene>
    <name evidence="1" type="ORF">HMPREF0402_03544</name>
</gene>
<dbReference type="EMBL" id="AGWJ02000035">
    <property type="protein sequence ID" value="EHO77240.1"/>
    <property type="molecule type" value="Genomic_DNA"/>
</dbReference>
<evidence type="ECO:0000313" key="1">
    <source>
        <dbReference type="EMBL" id="EHO77240.1"/>
    </source>
</evidence>
<keyword evidence="2" id="KW-1185">Reference proteome</keyword>
<name>H1PYQ1_9FUSO</name>
<evidence type="ECO:0000313" key="2">
    <source>
        <dbReference type="Proteomes" id="UP000003233"/>
    </source>
</evidence>
<organism evidence="1 2">
    <name type="scientific">Fusobacterium ulcerans 12-1B</name>
    <dbReference type="NCBI Taxonomy" id="457404"/>
    <lineage>
        <taxon>Bacteria</taxon>
        <taxon>Fusobacteriati</taxon>
        <taxon>Fusobacteriota</taxon>
        <taxon>Fusobacteriia</taxon>
        <taxon>Fusobacteriales</taxon>
        <taxon>Fusobacteriaceae</taxon>
        <taxon>Fusobacterium</taxon>
    </lineage>
</organism>
<protein>
    <submittedName>
        <fullName evidence="1">Uncharacterized protein</fullName>
    </submittedName>
</protein>
<dbReference type="PATRIC" id="fig|457404.5.peg.3482"/>
<dbReference type="HOGENOM" id="CLU_2861317_0_0_0"/>
<dbReference type="BioCyc" id="FSP457404-HMP:GTSQ-3599-MONOMER"/>
<comment type="caution">
    <text evidence="1">The sequence shown here is derived from an EMBL/GenBank/DDBJ whole genome shotgun (WGS) entry which is preliminary data.</text>
</comment>